<gene>
    <name evidence="2" type="ORF">CUZ56_02941</name>
</gene>
<comment type="caution">
    <text evidence="2">The sequence shown here is derived from an EMBL/GenBank/DDBJ whole genome shotgun (WGS) entry which is preliminary data.</text>
</comment>
<dbReference type="RefSeq" id="WP_126981095.1">
    <property type="nucleotide sequence ID" value="NZ_CAWUGC010000010.1"/>
</dbReference>
<sequence length="63" mass="7059">MKTRHKTLVPRNPYAAAAAQKKAGTHEKSTKAKRQQAKRQLRALLDTPDKGGNNPPLFFWAFA</sequence>
<protein>
    <submittedName>
        <fullName evidence="2">Uncharacterized protein</fullName>
    </submittedName>
</protein>
<evidence type="ECO:0000256" key="1">
    <source>
        <dbReference type="SAM" id="MobiDB-lite"/>
    </source>
</evidence>
<feature type="compositionally biased region" description="Basic residues" evidence="1">
    <location>
        <begin position="31"/>
        <end position="41"/>
    </location>
</feature>
<evidence type="ECO:0000313" key="3">
    <source>
        <dbReference type="Proteomes" id="UP000286947"/>
    </source>
</evidence>
<organism evidence="2 3">
    <name type="scientific">Saezia sanguinis</name>
    <dbReference type="NCBI Taxonomy" id="1965230"/>
    <lineage>
        <taxon>Bacteria</taxon>
        <taxon>Pseudomonadati</taxon>
        <taxon>Pseudomonadota</taxon>
        <taxon>Betaproteobacteria</taxon>
        <taxon>Burkholderiales</taxon>
        <taxon>Saeziaceae</taxon>
        <taxon>Saezia</taxon>
    </lineage>
</organism>
<name>A0A433S9Z1_9BURK</name>
<evidence type="ECO:0000313" key="2">
    <source>
        <dbReference type="EMBL" id="RUS65484.1"/>
    </source>
</evidence>
<dbReference type="EMBL" id="PQSP01000012">
    <property type="protein sequence ID" value="RUS65484.1"/>
    <property type="molecule type" value="Genomic_DNA"/>
</dbReference>
<accession>A0A433S9Z1</accession>
<dbReference type="Proteomes" id="UP000286947">
    <property type="component" value="Unassembled WGS sequence"/>
</dbReference>
<proteinExistence type="predicted"/>
<dbReference type="AlphaFoldDB" id="A0A433S9Z1"/>
<reference evidence="2 3" key="1">
    <citation type="submission" date="2018-01" db="EMBL/GenBank/DDBJ databases">
        <title>Saezia sanguinis gen. nov., sp. nov., in the order Burkholderiales isolated from human blood.</title>
        <authorList>
            <person name="Medina-Pascual M.J."/>
            <person name="Valdezate S."/>
            <person name="Monzon S."/>
            <person name="Cuesta I."/>
            <person name="Carrasco G."/>
            <person name="Villalon P."/>
            <person name="Saez-Nieto J.A."/>
        </authorList>
    </citation>
    <scope>NUCLEOTIDE SEQUENCE [LARGE SCALE GENOMIC DNA]</scope>
    <source>
        <strain evidence="2 3">CNM695-12</strain>
    </source>
</reference>
<keyword evidence="3" id="KW-1185">Reference proteome</keyword>
<feature type="region of interest" description="Disordered" evidence="1">
    <location>
        <begin position="1"/>
        <end position="50"/>
    </location>
</feature>